<sequence>MTGEDGHAILSSTCFQLGVAGSQITQSFSRRLEHVGLSHKQVGLLAVVDAGVATSQREIATRLHVAPSLVVTLVDQLTSTGAVRRTRSRNDRRVQTIEITDEGRRLLKAATDVTSRLDADLRTALSPDDQQALDRLLPLLLHAAVTTSTECGATVATG</sequence>
<evidence type="ECO:0000259" key="1">
    <source>
        <dbReference type="PROSITE" id="PS50995"/>
    </source>
</evidence>
<dbReference type="Gene3D" id="1.10.10.10">
    <property type="entry name" value="Winged helix-like DNA-binding domain superfamily/Winged helix DNA-binding domain"/>
    <property type="match status" value="1"/>
</dbReference>
<dbReference type="InterPro" id="IPR039422">
    <property type="entry name" value="MarR/SlyA-like"/>
</dbReference>
<dbReference type="PANTHER" id="PTHR33164:SF43">
    <property type="entry name" value="HTH-TYPE TRANSCRIPTIONAL REPRESSOR YETL"/>
    <property type="match status" value="1"/>
</dbReference>
<organism evidence="2 3">
    <name type="scientific">Actinomyces oris</name>
    <dbReference type="NCBI Taxonomy" id="544580"/>
    <lineage>
        <taxon>Bacteria</taxon>
        <taxon>Bacillati</taxon>
        <taxon>Actinomycetota</taxon>
        <taxon>Actinomycetes</taxon>
        <taxon>Actinomycetales</taxon>
        <taxon>Actinomycetaceae</taxon>
        <taxon>Actinomyces</taxon>
    </lineage>
</organism>
<feature type="domain" description="HTH marR-type" evidence="1">
    <location>
        <begin position="7"/>
        <end position="142"/>
    </location>
</feature>
<dbReference type="PANTHER" id="PTHR33164">
    <property type="entry name" value="TRANSCRIPTIONAL REGULATOR, MARR FAMILY"/>
    <property type="match status" value="1"/>
</dbReference>
<dbReference type="SMART" id="SM00347">
    <property type="entry name" value="HTH_MARR"/>
    <property type="match status" value="1"/>
</dbReference>
<dbReference type="InterPro" id="IPR000835">
    <property type="entry name" value="HTH_MarR-typ"/>
</dbReference>
<dbReference type="InterPro" id="IPR036388">
    <property type="entry name" value="WH-like_DNA-bd_sf"/>
</dbReference>
<dbReference type="PROSITE" id="PS50995">
    <property type="entry name" value="HTH_MARR_2"/>
    <property type="match status" value="1"/>
</dbReference>
<evidence type="ECO:0000313" key="3">
    <source>
        <dbReference type="Proteomes" id="UP000185772"/>
    </source>
</evidence>
<dbReference type="RefSeq" id="WP_070660792.1">
    <property type="nucleotide sequence ID" value="NZ_MSKM01000006.1"/>
</dbReference>
<comment type="caution">
    <text evidence="2">The sequence shown here is derived from an EMBL/GenBank/DDBJ whole genome shotgun (WGS) entry which is preliminary data.</text>
</comment>
<dbReference type="SUPFAM" id="SSF46785">
    <property type="entry name" value="Winged helix' DNA-binding domain"/>
    <property type="match status" value="1"/>
</dbReference>
<protein>
    <submittedName>
        <fullName evidence="2">MarR family transcriptional regulator</fullName>
    </submittedName>
</protein>
<gene>
    <name evidence="2" type="ORF">BKH27_02110</name>
</gene>
<dbReference type="GO" id="GO:0003700">
    <property type="term" value="F:DNA-binding transcription factor activity"/>
    <property type="evidence" value="ECO:0007669"/>
    <property type="project" value="InterPro"/>
</dbReference>
<dbReference type="Proteomes" id="UP000185772">
    <property type="component" value="Unassembled WGS sequence"/>
</dbReference>
<name>A0A1Q8W1R3_9ACTO</name>
<evidence type="ECO:0000313" key="2">
    <source>
        <dbReference type="EMBL" id="OLO55259.1"/>
    </source>
</evidence>
<reference evidence="2 3" key="1">
    <citation type="submission" date="2016-12" db="EMBL/GenBank/DDBJ databases">
        <title>Genomic comparison of strains in the 'Actinomyces naeslundii' group.</title>
        <authorList>
            <person name="Mughal S.R."/>
            <person name="Do T."/>
            <person name="Gilbert S.C."/>
            <person name="Witherden E.A."/>
            <person name="Didelot X."/>
            <person name="Beighton D."/>
        </authorList>
    </citation>
    <scope>NUCLEOTIDE SEQUENCE [LARGE SCALE GENOMIC DNA]</scope>
    <source>
        <strain evidence="2 3">MMRCO6-1</strain>
    </source>
</reference>
<proteinExistence type="predicted"/>
<dbReference type="EMBL" id="MSKM01000006">
    <property type="protein sequence ID" value="OLO55259.1"/>
    <property type="molecule type" value="Genomic_DNA"/>
</dbReference>
<dbReference type="InterPro" id="IPR036390">
    <property type="entry name" value="WH_DNA-bd_sf"/>
</dbReference>
<dbReference type="GO" id="GO:0006950">
    <property type="term" value="P:response to stress"/>
    <property type="evidence" value="ECO:0007669"/>
    <property type="project" value="TreeGrafter"/>
</dbReference>
<dbReference type="Pfam" id="PF12802">
    <property type="entry name" value="MarR_2"/>
    <property type="match status" value="1"/>
</dbReference>
<dbReference type="AlphaFoldDB" id="A0A1Q8W1R3"/>
<dbReference type="PRINTS" id="PR00598">
    <property type="entry name" value="HTHMARR"/>
</dbReference>
<accession>A0A1Q8W1R3</accession>